<sequence>MQTEKITDYLSKNKNVPTLFAARELGVSERDILRNIEDDGITEVSGNFFDQIMKEITGWGAVTVIVTNDSAIIEMKTSVPAGQYARGFFNLHSDESPLGGHISFEEIESAFFVSRPFMGKESHSVQFFDKNGKCSFKIYLGRDACGKVLECQKADFIKLKRRCMA</sequence>
<dbReference type="NCBIfam" id="TIGR04108">
    <property type="entry name" value="HutX"/>
    <property type="match status" value="1"/>
</dbReference>
<dbReference type="Gene3D" id="3.40.1570.10">
    <property type="entry name" value="HemS/ChuS/ChuX like domains"/>
    <property type="match status" value="1"/>
</dbReference>
<dbReference type="EMBL" id="CP035108">
    <property type="protein sequence ID" value="QAR33424.1"/>
    <property type="molecule type" value="Genomic_DNA"/>
</dbReference>
<dbReference type="OrthoDB" id="9797247at2"/>
<evidence type="ECO:0000313" key="2">
    <source>
        <dbReference type="Proteomes" id="UP000287502"/>
    </source>
</evidence>
<keyword evidence="2" id="KW-1185">Reference proteome</keyword>
<name>A0A410JZ31_9BACT</name>
<dbReference type="KEGG" id="gtl:EP073_08430"/>
<dbReference type="InterPro" id="IPR010413">
    <property type="entry name" value="HutX-like"/>
</dbReference>
<proteinExistence type="predicted"/>
<dbReference type="AlphaFoldDB" id="A0A410JZ31"/>
<dbReference type="RefSeq" id="WP_128466710.1">
    <property type="nucleotide sequence ID" value="NZ_CP035108.1"/>
</dbReference>
<dbReference type="Proteomes" id="UP000287502">
    <property type="component" value="Chromosome"/>
</dbReference>
<dbReference type="SUPFAM" id="SSF144064">
    <property type="entry name" value="Heme iron utilization protein-like"/>
    <property type="match status" value="1"/>
</dbReference>
<reference evidence="1 2" key="1">
    <citation type="submission" date="2019-01" db="EMBL/GenBank/DDBJ databases">
        <title>Geovibrio thiophilus DSM 11263, complete genome.</title>
        <authorList>
            <person name="Spring S."/>
            <person name="Bunk B."/>
            <person name="Sproer C."/>
        </authorList>
    </citation>
    <scope>NUCLEOTIDE SEQUENCE [LARGE SCALE GENOMIC DNA]</scope>
    <source>
        <strain evidence="1 2">DSM 11263</strain>
    </source>
</reference>
<dbReference type="Pfam" id="PF06228">
    <property type="entry name" value="ChuX_HutX"/>
    <property type="match status" value="1"/>
</dbReference>
<organism evidence="1 2">
    <name type="scientific">Geovibrio thiophilus</name>
    <dbReference type="NCBI Taxonomy" id="139438"/>
    <lineage>
        <taxon>Bacteria</taxon>
        <taxon>Pseudomonadati</taxon>
        <taxon>Deferribacterota</taxon>
        <taxon>Deferribacteres</taxon>
        <taxon>Deferribacterales</taxon>
        <taxon>Geovibrionaceae</taxon>
        <taxon>Geovibrio</taxon>
    </lineage>
</organism>
<accession>A0A410JZ31</accession>
<protein>
    <submittedName>
        <fullName evidence="1">Heme utilization cystosolic carrier protein HutX</fullName>
    </submittedName>
</protein>
<dbReference type="CDD" id="cd16829">
    <property type="entry name" value="ChuX_HutX-like"/>
    <property type="match status" value="1"/>
</dbReference>
<gene>
    <name evidence="1" type="primary">hutX</name>
    <name evidence="1" type="ORF">EP073_08430</name>
</gene>
<evidence type="ECO:0000313" key="1">
    <source>
        <dbReference type="EMBL" id="QAR33424.1"/>
    </source>
</evidence>
<dbReference type="InterPro" id="IPR053733">
    <property type="entry name" value="Heme_Transport_Util_sf"/>
</dbReference>